<dbReference type="PANTHER" id="PTHR36310">
    <property type="entry name" value="CYCLIN-DEPENDENT PROTEIN KINASE INHIBITOR SMR11"/>
    <property type="match status" value="1"/>
</dbReference>
<name>A0A9Q0KKM5_9MAGN</name>
<dbReference type="Proteomes" id="UP001141806">
    <property type="component" value="Unassembled WGS sequence"/>
</dbReference>
<feature type="region of interest" description="Disordered" evidence="1">
    <location>
        <begin position="78"/>
        <end position="102"/>
    </location>
</feature>
<evidence type="ECO:0000313" key="2">
    <source>
        <dbReference type="EMBL" id="KAJ4972352.1"/>
    </source>
</evidence>
<proteinExistence type="predicted"/>
<dbReference type="EMBL" id="JAMYWD010000005">
    <property type="protein sequence ID" value="KAJ4972352.1"/>
    <property type="molecule type" value="Genomic_DNA"/>
</dbReference>
<dbReference type="AlphaFoldDB" id="A0A9Q0KKM5"/>
<evidence type="ECO:0000256" key="1">
    <source>
        <dbReference type="SAM" id="MobiDB-lite"/>
    </source>
</evidence>
<accession>A0A9Q0KKM5</accession>
<dbReference type="OrthoDB" id="777328at2759"/>
<reference evidence="2" key="1">
    <citation type="journal article" date="2023" name="Plant J.">
        <title>The genome of the king protea, Protea cynaroides.</title>
        <authorList>
            <person name="Chang J."/>
            <person name="Duong T.A."/>
            <person name="Schoeman C."/>
            <person name="Ma X."/>
            <person name="Roodt D."/>
            <person name="Barker N."/>
            <person name="Li Z."/>
            <person name="Van de Peer Y."/>
            <person name="Mizrachi E."/>
        </authorList>
    </citation>
    <scope>NUCLEOTIDE SEQUENCE</scope>
    <source>
        <tissue evidence="2">Young leaves</tissue>
    </source>
</reference>
<evidence type="ECO:0000313" key="3">
    <source>
        <dbReference type="Proteomes" id="UP001141806"/>
    </source>
</evidence>
<organism evidence="2 3">
    <name type="scientific">Protea cynaroides</name>
    <dbReference type="NCBI Taxonomy" id="273540"/>
    <lineage>
        <taxon>Eukaryota</taxon>
        <taxon>Viridiplantae</taxon>
        <taxon>Streptophyta</taxon>
        <taxon>Embryophyta</taxon>
        <taxon>Tracheophyta</taxon>
        <taxon>Spermatophyta</taxon>
        <taxon>Magnoliopsida</taxon>
        <taxon>Proteales</taxon>
        <taxon>Proteaceae</taxon>
        <taxon>Protea</taxon>
    </lineage>
</organism>
<keyword evidence="3" id="KW-1185">Reference proteome</keyword>
<dbReference type="InterPro" id="IPR038971">
    <property type="entry name" value="SMR11/SMR16"/>
</dbReference>
<gene>
    <name evidence="2" type="ORF">NE237_005451</name>
</gene>
<protein>
    <submittedName>
        <fullName evidence="2">Uncharacterized protein</fullName>
    </submittedName>
</protein>
<sequence>MESEVCVEKRRNDEDTSWDIAPLATISIIEAKNVEKPNSKVAADGKAIFGPITPDADRENGEVLVDLKSPLTWVSSSPRADEVAVSDPSPRTPKEDVFDPFAPGPDELMLAPRCKKYLEESRNHVWRRLNFDSGIEPFEVGNSMKSISQEQLFIETVYESILEEIVSQQVEALEGVSLPFGIDCDGCRTPELLPLLNGVAETCPGAPVKPTRKLRNIDKELCRKLEF</sequence>
<dbReference type="PANTHER" id="PTHR36310:SF1">
    <property type="entry name" value="CYCLIN-DEPENDENT PROTEIN KINASE INHIBITOR SMR11"/>
    <property type="match status" value="1"/>
</dbReference>
<comment type="caution">
    <text evidence="2">The sequence shown here is derived from an EMBL/GenBank/DDBJ whole genome shotgun (WGS) entry which is preliminary data.</text>
</comment>